<gene>
    <name evidence="2" type="ORF">CLIT_11c00910</name>
</gene>
<organism evidence="2 3">
    <name type="scientific">Peptoclostridium litorale DSM 5388</name>
    <dbReference type="NCBI Taxonomy" id="1121324"/>
    <lineage>
        <taxon>Bacteria</taxon>
        <taxon>Bacillati</taxon>
        <taxon>Bacillota</taxon>
        <taxon>Clostridia</taxon>
        <taxon>Peptostreptococcales</taxon>
        <taxon>Peptoclostridiaceae</taxon>
        <taxon>Peptoclostridium</taxon>
    </lineage>
</organism>
<dbReference type="Proteomes" id="UP000027946">
    <property type="component" value="Unassembled WGS sequence"/>
</dbReference>
<dbReference type="EMBL" id="JJMM01000011">
    <property type="protein sequence ID" value="KDR95062.1"/>
    <property type="molecule type" value="Genomic_DNA"/>
</dbReference>
<dbReference type="AlphaFoldDB" id="A0A069RLJ2"/>
<evidence type="ECO:0000256" key="1">
    <source>
        <dbReference type="SAM" id="Coils"/>
    </source>
</evidence>
<feature type="coiled-coil region" evidence="1">
    <location>
        <begin position="4"/>
        <end position="31"/>
    </location>
</feature>
<name>A0A069RLJ2_PEPLI</name>
<accession>A0A069RLJ2</accession>
<sequence length="39" mass="4746">MEWRIKLISIIENIEHNIKKLKENLYSKVKDKGKEYIIS</sequence>
<comment type="caution">
    <text evidence="2">The sequence shown here is derived from an EMBL/GenBank/DDBJ whole genome shotgun (WGS) entry which is preliminary data.</text>
</comment>
<proteinExistence type="predicted"/>
<keyword evidence="3" id="KW-1185">Reference proteome</keyword>
<protein>
    <submittedName>
        <fullName evidence="2">Uncharacterized protein</fullName>
    </submittedName>
</protein>
<reference evidence="2 3" key="1">
    <citation type="submission" date="2014-03" db="EMBL/GenBank/DDBJ databases">
        <title>Genome sequence of Clostridium litorale W6, DSM 5388.</title>
        <authorList>
            <person name="Poehlein A."/>
            <person name="Jagirdar A."/>
            <person name="Khonsari B."/>
            <person name="Chibani C.M."/>
            <person name="Gutierrez Gutierrez D.A."/>
            <person name="Davydova E."/>
            <person name="Alghaithi H.S."/>
            <person name="Nair K.P."/>
            <person name="Dhamotharan K."/>
            <person name="Chandran L."/>
            <person name="G W."/>
            <person name="Daniel R."/>
        </authorList>
    </citation>
    <scope>NUCLEOTIDE SEQUENCE [LARGE SCALE GENOMIC DNA]</scope>
    <source>
        <strain evidence="2 3">W6</strain>
    </source>
</reference>
<evidence type="ECO:0000313" key="3">
    <source>
        <dbReference type="Proteomes" id="UP000027946"/>
    </source>
</evidence>
<evidence type="ECO:0000313" key="2">
    <source>
        <dbReference type="EMBL" id="KDR95062.1"/>
    </source>
</evidence>
<keyword evidence="1" id="KW-0175">Coiled coil</keyword>